<feature type="transmembrane region" description="Helical" evidence="1">
    <location>
        <begin position="371"/>
        <end position="388"/>
    </location>
</feature>
<dbReference type="Proteomes" id="UP000030700">
    <property type="component" value="Unassembled WGS sequence"/>
</dbReference>
<proteinExistence type="predicted"/>
<keyword evidence="1" id="KW-0812">Transmembrane</keyword>
<reference evidence="2" key="1">
    <citation type="journal article" date="2015" name="PeerJ">
        <title>First genomic representation of candidate bacterial phylum KSB3 points to enhanced environmental sensing as a trigger of wastewater bulking.</title>
        <authorList>
            <person name="Sekiguchi Y."/>
            <person name="Ohashi A."/>
            <person name="Parks D.H."/>
            <person name="Yamauchi T."/>
            <person name="Tyson G.W."/>
            <person name="Hugenholtz P."/>
        </authorList>
    </citation>
    <scope>NUCLEOTIDE SEQUENCE [LARGE SCALE GENOMIC DNA]</scope>
</reference>
<dbReference type="HOGENOM" id="CLU_640411_0_0_0"/>
<feature type="transmembrane region" description="Helical" evidence="1">
    <location>
        <begin position="12"/>
        <end position="32"/>
    </location>
</feature>
<protein>
    <recommendedName>
        <fullName evidence="4">Inner membrane protein</fullName>
    </recommendedName>
</protein>
<evidence type="ECO:0008006" key="4">
    <source>
        <dbReference type="Google" id="ProtNLM"/>
    </source>
</evidence>
<evidence type="ECO:0000313" key="2">
    <source>
        <dbReference type="EMBL" id="GAK48918.1"/>
    </source>
</evidence>
<organism evidence="2">
    <name type="scientific">Candidatus Moduliflexus flocculans</name>
    <dbReference type="NCBI Taxonomy" id="1499966"/>
    <lineage>
        <taxon>Bacteria</taxon>
        <taxon>Candidatus Moduliflexota</taxon>
        <taxon>Candidatus Moduliflexia</taxon>
        <taxon>Candidatus Moduliflexales</taxon>
        <taxon>Candidatus Moduliflexaceae</taxon>
    </lineage>
</organism>
<sequence>MLRIIGKILFNKYVWLLVVPVLLVWSVLMLRLEQRTYFALNRQLESVKKIWGGNLEQPMPSIRYKNFGSDVSTLTRGELAASDVRVKLDMDYRKKGLAYYTGYNAEFTGKYTVKNPQKEKIYLSFIFPYPMQQGEGILRDVKLLVNGQEELANTEYQQNLALWTGLLDAEQAIEFTLQYHGRGLNHFIYGFEPGTQINQFTMTLDIIGAKNVDYPVSTMTPTNVETTNNGVTLVWTLDRSLTEFNLGVVLPDKLNVAQQISVMTRRAPAFFLLFIASVCLILKLAGRPLSFVKIGVLCVAYFLFYPLFAYLSMYMSVWLAFALSFGILGGLMFNYARIVDQLNVAAAITLAYLFYSGITSLAALFPAYTGLILTIEAVVLLAVIMHVLSRYRDADFMELLGWDQAFKTPLFPKRKHAEPPTPPDLPNE</sequence>
<name>A0A0S6VV91_9BACT</name>
<gene>
    <name evidence="2" type="ORF">U14_00129</name>
</gene>
<feature type="transmembrane region" description="Helical" evidence="1">
    <location>
        <begin position="291"/>
        <end position="311"/>
    </location>
</feature>
<dbReference type="AlphaFoldDB" id="A0A0S6VV91"/>
<keyword evidence="1" id="KW-1133">Transmembrane helix</keyword>
<keyword evidence="1" id="KW-0472">Membrane</keyword>
<feature type="transmembrane region" description="Helical" evidence="1">
    <location>
        <begin position="267"/>
        <end position="284"/>
    </location>
</feature>
<dbReference type="EMBL" id="DF820455">
    <property type="protein sequence ID" value="GAK48918.1"/>
    <property type="molecule type" value="Genomic_DNA"/>
</dbReference>
<feature type="transmembrane region" description="Helical" evidence="1">
    <location>
        <begin position="342"/>
        <end position="365"/>
    </location>
</feature>
<evidence type="ECO:0000256" key="1">
    <source>
        <dbReference type="SAM" id="Phobius"/>
    </source>
</evidence>
<feature type="transmembrane region" description="Helical" evidence="1">
    <location>
        <begin position="317"/>
        <end position="335"/>
    </location>
</feature>
<keyword evidence="3" id="KW-1185">Reference proteome</keyword>
<dbReference type="STRING" id="1499966.U14_00129"/>
<evidence type="ECO:0000313" key="3">
    <source>
        <dbReference type="Proteomes" id="UP000030700"/>
    </source>
</evidence>
<accession>A0A0S6VV91</accession>